<accession>A0ABP0C7S0</accession>
<reference evidence="1 2" key="1">
    <citation type="submission" date="2024-01" db="EMBL/GenBank/DDBJ databases">
        <authorList>
            <person name="Allen C."/>
            <person name="Tagirdzhanova G."/>
        </authorList>
    </citation>
    <scope>NUCLEOTIDE SEQUENCE [LARGE SCALE GENOMIC DNA]</scope>
</reference>
<protein>
    <submittedName>
        <fullName evidence="1">Uncharacterized protein</fullName>
    </submittedName>
</protein>
<evidence type="ECO:0000313" key="2">
    <source>
        <dbReference type="Proteomes" id="UP001642405"/>
    </source>
</evidence>
<keyword evidence="2" id="KW-1185">Reference proteome</keyword>
<evidence type="ECO:0000313" key="1">
    <source>
        <dbReference type="EMBL" id="CAK7227195.1"/>
    </source>
</evidence>
<dbReference type="Proteomes" id="UP001642405">
    <property type="component" value="Unassembled WGS sequence"/>
</dbReference>
<name>A0ABP0C7S0_9PEZI</name>
<comment type="caution">
    <text evidence="1">The sequence shown here is derived from an EMBL/GenBank/DDBJ whole genome shotgun (WGS) entry which is preliminary data.</text>
</comment>
<dbReference type="EMBL" id="CAWUHB010000038">
    <property type="protein sequence ID" value="CAK7227195.1"/>
    <property type="molecule type" value="Genomic_DNA"/>
</dbReference>
<proteinExistence type="predicted"/>
<organism evidence="1 2">
    <name type="scientific">Sporothrix curviconia</name>
    <dbReference type="NCBI Taxonomy" id="1260050"/>
    <lineage>
        <taxon>Eukaryota</taxon>
        <taxon>Fungi</taxon>
        <taxon>Dikarya</taxon>
        <taxon>Ascomycota</taxon>
        <taxon>Pezizomycotina</taxon>
        <taxon>Sordariomycetes</taxon>
        <taxon>Sordariomycetidae</taxon>
        <taxon>Ophiostomatales</taxon>
        <taxon>Ophiostomataceae</taxon>
        <taxon>Sporothrix</taxon>
    </lineage>
</organism>
<gene>
    <name evidence="1" type="ORF">SCUCBS95973_006461</name>
</gene>
<sequence>MDATVPEDDISAERDTIFECLAAIQQHVNVPFILVGGAGGIMAGSQRTTSDIDLLLPTSVGLTQLQEQILGIKGFSAPGGKLAYTSARHMTIDFLTSVPGEKTYEELQHHVFLQDNTNLLNFDVALAIKLHCYGLRQDDANGMKKQASDLRDVGWLSAAMAARGETISAGVIDHFKIGHYRMLIVRFGCRDLRLPDVIPSLVAVGASNLVCPWDEDTDEQKEYFSYFAPEGTCPLTCELLEDEEEGEEEK</sequence>